<gene>
    <name evidence="2" type="ORF">BDA99DRAFT_544410</name>
</gene>
<keyword evidence="3" id="KW-1185">Reference proteome</keyword>
<reference evidence="2" key="2">
    <citation type="submission" date="2023-02" db="EMBL/GenBank/DDBJ databases">
        <authorList>
            <consortium name="DOE Joint Genome Institute"/>
            <person name="Mondo S.J."/>
            <person name="Chang Y."/>
            <person name="Wang Y."/>
            <person name="Ahrendt S."/>
            <person name="Andreopoulos W."/>
            <person name="Barry K."/>
            <person name="Beard J."/>
            <person name="Benny G.L."/>
            <person name="Blankenship S."/>
            <person name="Bonito G."/>
            <person name="Cuomo C."/>
            <person name="Desiro A."/>
            <person name="Gervers K.A."/>
            <person name="Hundley H."/>
            <person name="Kuo A."/>
            <person name="LaButti K."/>
            <person name="Lang B.F."/>
            <person name="Lipzen A."/>
            <person name="O'Donnell K."/>
            <person name="Pangilinan J."/>
            <person name="Reynolds N."/>
            <person name="Sandor L."/>
            <person name="Smith M.W."/>
            <person name="Tsang A."/>
            <person name="Grigoriev I.V."/>
            <person name="Stajich J.E."/>
            <person name="Spatafora J.W."/>
        </authorList>
    </citation>
    <scope>NUCLEOTIDE SEQUENCE</scope>
    <source>
        <strain evidence="2">RSA 2281</strain>
    </source>
</reference>
<proteinExistence type="predicted"/>
<dbReference type="Proteomes" id="UP001209540">
    <property type="component" value="Unassembled WGS sequence"/>
</dbReference>
<feature type="compositionally biased region" description="Polar residues" evidence="1">
    <location>
        <begin position="16"/>
        <end position="37"/>
    </location>
</feature>
<dbReference type="AlphaFoldDB" id="A0AAD5P788"/>
<protein>
    <submittedName>
        <fullName evidence="2">Uncharacterized protein</fullName>
    </submittedName>
</protein>
<name>A0AAD5P788_9FUNG</name>
<feature type="compositionally biased region" description="Basic and acidic residues" evidence="1">
    <location>
        <begin position="44"/>
        <end position="64"/>
    </location>
</feature>
<organism evidence="2 3">
    <name type="scientific">Phascolomyces articulosus</name>
    <dbReference type="NCBI Taxonomy" id="60185"/>
    <lineage>
        <taxon>Eukaryota</taxon>
        <taxon>Fungi</taxon>
        <taxon>Fungi incertae sedis</taxon>
        <taxon>Mucoromycota</taxon>
        <taxon>Mucoromycotina</taxon>
        <taxon>Mucoromycetes</taxon>
        <taxon>Mucorales</taxon>
        <taxon>Lichtheimiaceae</taxon>
        <taxon>Phascolomyces</taxon>
    </lineage>
</organism>
<feature type="compositionally biased region" description="Basic and acidic residues" evidence="1">
    <location>
        <begin position="221"/>
        <end position="241"/>
    </location>
</feature>
<evidence type="ECO:0000313" key="2">
    <source>
        <dbReference type="EMBL" id="KAI9243572.1"/>
    </source>
</evidence>
<accession>A0AAD5P788</accession>
<sequence length="372" mass="42697">MFASAWKSLKISIFGDTTTSNKTVNEPTSSNPSSIHSNVDDNPPLERKRNTIESENDNDHEFLSKRSRIYKAESTQNEKQDDPNSTLSGRTVKHKQKKVSVDGDMVVTKPVVESKAGKMVESEAINEKTVASGATNETMVVSKVTYEKMMLSEAIYEKIVKSKATNKKKEKQIKEGCNIIRSRRDGIIKHIKEKHDPTIEMAIKGFKSWYHISTRRPEDSINFKDTEYQQQAKKPDEEPRPLLDNTQNNEEGKLVLEDITILLDELFINVKNHNWHCHYFLLEFTEEASFRYCPYMNCSKRFSATQKSVLFSHIKQQHDTNFIILTDMNCKYVFKHPTSGEVMEFCDESSQNILSDGEQIILGVLKEQKNGN</sequence>
<feature type="region of interest" description="Disordered" evidence="1">
    <location>
        <begin position="16"/>
        <end position="99"/>
    </location>
</feature>
<reference evidence="2" key="1">
    <citation type="journal article" date="2022" name="IScience">
        <title>Evolution of zygomycete secretomes and the origins of terrestrial fungal ecologies.</title>
        <authorList>
            <person name="Chang Y."/>
            <person name="Wang Y."/>
            <person name="Mondo S."/>
            <person name="Ahrendt S."/>
            <person name="Andreopoulos W."/>
            <person name="Barry K."/>
            <person name="Beard J."/>
            <person name="Benny G.L."/>
            <person name="Blankenship S."/>
            <person name="Bonito G."/>
            <person name="Cuomo C."/>
            <person name="Desiro A."/>
            <person name="Gervers K.A."/>
            <person name="Hundley H."/>
            <person name="Kuo A."/>
            <person name="LaButti K."/>
            <person name="Lang B.F."/>
            <person name="Lipzen A."/>
            <person name="O'Donnell K."/>
            <person name="Pangilinan J."/>
            <person name="Reynolds N."/>
            <person name="Sandor L."/>
            <person name="Smith M.E."/>
            <person name="Tsang A."/>
            <person name="Grigoriev I.V."/>
            <person name="Stajich J.E."/>
            <person name="Spatafora J.W."/>
        </authorList>
    </citation>
    <scope>NUCLEOTIDE SEQUENCE</scope>
    <source>
        <strain evidence="2">RSA 2281</strain>
    </source>
</reference>
<comment type="caution">
    <text evidence="2">The sequence shown here is derived from an EMBL/GenBank/DDBJ whole genome shotgun (WGS) entry which is preliminary data.</text>
</comment>
<dbReference type="EMBL" id="JAIXMP010000070">
    <property type="protein sequence ID" value="KAI9243572.1"/>
    <property type="molecule type" value="Genomic_DNA"/>
</dbReference>
<evidence type="ECO:0000256" key="1">
    <source>
        <dbReference type="SAM" id="MobiDB-lite"/>
    </source>
</evidence>
<feature type="region of interest" description="Disordered" evidence="1">
    <location>
        <begin position="221"/>
        <end position="247"/>
    </location>
</feature>
<evidence type="ECO:0000313" key="3">
    <source>
        <dbReference type="Proteomes" id="UP001209540"/>
    </source>
</evidence>